<feature type="transmembrane region" description="Helical" evidence="1">
    <location>
        <begin position="64"/>
        <end position="92"/>
    </location>
</feature>
<keyword evidence="1" id="KW-1133">Transmembrane helix</keyword>
<accession>A0A6F8XSX0</accession>
<reference evidence="2 3" key="1">
    <citation type="submission" date="2020-03" db="EMBL/GenBank/DDBJ databases">
        <title>Whole genome shotgun sequence of Phytohabitans flavus NBRC 107702.</title>
        <authorList>
            <person name="Komaki H."/>
            <person name="Tamura T."/>
        </authorList>
    </citation>
    <scope>NUCLEOTIDE SEQUENCE [LARGE SCALE GENOMIC DNA]</scope>
    <source>
        <strain evidence="2 3">NBRC 107702</strain>
    </source>
</reference>
<protein>
    <submittedName>
        <fullName evidence="2">Uncharacterized protein</fullName>
    </submittedName>
</protein>
<evidence type="ECO:0000256" key="1">
    <source>
        <dbReference type="SAM" id="Phobius"/>
    </source>
</evidence>
<dbReference type="AlphaFoldDB" id="A0A6F8XSX0"/>
<keyword evidence="3" id="KW-1185">Reference proteome</keyword>
<organism evidence="2 3">
    <name type="scientific">Phytohabitans flavus</name>
    <dbReference type="NCBI Taxonomy" id="1076124"/>
    <lineage>
        <taxon>Bacteria</taxon>
        <taxon>Bacillati</taxon>
        <taxon>Actinomycetota</taxon>
        <taxon>Actinomycetes</taxon>
        <taxon>Micromonosporales</taxon>
        <taxon>Micromonosporaceae</taxon>
    </lineage>
</organism>
<evidence type="ECO:0000313" key="3">
    <source>
        <dbReference type="Proteomes" id="UP000502508"/>
    </source>
</evidence>
<dbReference type="RefSeq" id="WP_173036844.1">
    <property type="nucleotide sequence ID" value="NZ_AP022870.1"/>
</dbReference>
<keyword evidence="1" id="KW-0472">Membrane</keyword>
<sequence length="291" mass="31329">MQPFLSELGKKLAERWLMLLVVPGLGYCAAAVVAQALGHQPADVLATVQAELARLSAAARKDPLLAVLSVLLASAGVALLASAGSTAVRLLWLGNWPGTLGRPLLNYRIRRWDRWHRAYETAVLAKRGGGVAPGSTPAASLAVRRNRVGLVEPQRPTWIGDRFAAAQALVMAEYGVDLAVAWPRLWLLMSEEQRAELRVVWSAFTGAATLLAWGVLYGLLAAVSWPFLLLGAVPAVVAWRRGRLAAAAYADLVESVVDLYLPGLADAMGVPPDTPPERAGRWLNRRMHKGT</sequence>
<proteinExistence type="predicted"/>
<feature type="transmembrane region" description="Helical" evidence="1">
    <location>
        <begin position="222"/>
        <end position="239"/>
    </location>
</feature>
<reference evidence="2 3" key="2">
    <citation type="submission" date="2020-03" db="EMBL/GenBank/DDBJ databases">
        <authorList>
            <person name="Ichikawa N."/>
            <person name="Kimura A."/>
            <person name="Kitahashi Y."/>
            <person name="Uohara A."/>
        </authorList>
    </citation>
    <scope>NUCLEOTIDE SEQUENCE [LARGE SCALE GENOMIC DNA]</scope>
    <source>
        <strain evidence="2 3">NBRC 107702</strain>
    </source>
</reference>
<keyword evidence="1" id="KW-0812">Transmembrane</keyword>
<gene>
    <name evidence="2" type="ORF">Pflav_033260</name>
</gene>
<name>A0A6F8XSX0_9ACTN</name>
<feature type="transmembrane region" description="Helical" evidence="1">
    <location>
        <begin position="16"/>
        <end position="37"/>
    </location>
</feature>
<dbReference type="EMBL" id="AP022870">
    <property type="protein sequence ID" value="BCB76916.1"/>
    <property type="molecule type" value="Genomic_DNA"/>
</dbReference>
<dbReference type="Proteomes" id="UP000502508">
    <property type="component" value="Chromosome"/>
</dbReference>
<evidence type="ECO:0000313" key="2">
    <source>
        <dbReference type="EMBL" id="BCB76916.1"/>
    </source>
</evidence>
<dbReference type="KEGG" id="pfla:Pflav_033260"/>